<evidence type="ECO:0000256" key="4">
    <source>
        <dbReference type="ARBA" id="ARBA00022723"/>
    </source>
</evidence>
<keyword evidence="11" id="KW-1185">Reference proteome</keyword>
<protein>
    <submittedName>
        <fullName evidence="10">Anaerobic selenocysteine-containing dehydrogenase</fullName>
    </submittedName>
</protein>
<evidence type="ECO:0000256" key="7">
    <source>
        <dbReference type="ARBA" id="ARBA00023004"/>
    </source>
</evidence>
<evidence type="ECO:0000313" key="10">
    <source>
        <dbReference type="EMBL" id="ROQ90252.1"/>
    </source>
</evidence>
<keyword evidence="3" id="KW-0500">Molybdenum</keyword>
<evidence type="ECO:0000256" key="2">
    <source>
        <dbReference type="ARBA" id="ARBA00022485"/>
    </source>
</evidence>
<reference evidence="10 11" key="1">
    <citation type="submission" date="2018-11" db="EMBL/GenBank/DDBJ databases">
        <title>Genomic Encyclopedia of Type Strains, Phase IV (KMG-IV): sequencing the most valuable type-strain genomes for metagenomic binning, comparative biology and taxonomic classification.</title>
        <authorList>
            <person name="Goeker M."/>
        </authorList>
    </citation>
    <scope>NUCLEOTIDE SEQUENCE [LARGE SCALE GENOMIC DNA]</scope>
    <source>
        <strain evidence="10 11">DSM 22027</strain>
    </source>
</reference>
<name>A0A3N1UG06_9BACT</name>
<dbReference type="Proteomes" id="UP000276223">
    <property type="component" value="Unassembled WGS sequence"/>
</dbReference>
<feature type="domain" description="4Fe-4S Mo/W bis-MGD-type" evidence="9">
    <location>
        <begin position="50"/>
        <end position="107"/>
    </location>
</feature>
<dbReference type="Gene3D" id="3.40.50.740">
    <property type="match status" value="1"/>
</dbReference>
<dbReference type="InterPro" id="IPR006311">
    <property type="entry name" value="TAT_signal"/>
</dbReference>
<dbReference type="InterPro" id="IPR006963">
    <property type="entry name" value="Mopterin_OxRdtase_4Fe-4S_dom"/>
</dbReference>
<dbReference type="OrthoDB" id="9803192at2"/>
<gene>
    <name evidence="10" type="ORF">EDC27_2873</name>
</gene>
<dbReference type="SUPFAM" id="SSF53706">
    <property type="entry name" value="Formate dehydrogenase/DMSO reductase, domains 1-3"/>
    <property type="match status" value="1"/>
</dbReference>
<dbReference type="PANTHER" id="PTHR43742">
    <property type="entry name" value="TRIMETHYLAMINE-N-OXIDE REDUCTASE"/>
    <property type="match status" value="1"/>
</dbReference>
<dbReference type="InterPro" id="IPR006657">
    <property type="entry name" value="MoPterin_dinucl-bd_dom"/>
</dbReference>
<keyword evidence="2" id="KW-0004">4Fe-4S</keyword>
<accession>A0A3N1UG06</accession>
<evidence type="ECO:0000256" key="5">
    <source>
        <dbReference type="ARBA" id="ARBA00022729"/>
    </source>
</evidence>
<proteinExistence type="inferred from homology"/>
<dbReference type="AlphaFoldDB" id="A0A3N1UG06"/>
<dbReference type="Pfam" id="PF04879">
    <property type="entry name" value="Molybdop_Fe4S4"/>
    <property type="match status" value="1"/>
</dbReference>
<dbReference type="GO" id="GO:0043546">
    <property type="term" value="F:molybdopterin cofactor binding"/>
    <property type="evidence" value="ECO:0007669"/>
    <property type="project" value="InterPro"/>
</dbReference>
<dbReference type="PROSITE" id="PS51318">
    <property type="entry name" value="TAT"/>
    <property type="match status" value="1"/>
</dbReference>
<evidence type="ECO:0000256" key="3">
    <source>
        <dbReference type="ARBA" id="ARBA00022505"/>
    </source>
</evidence>
<sequence length="802" mass="86824">MSLGRRAFLQFVGGAIGGTLLTPIPWKLADDSAIWTQNWSWRPSPERGEITRVHSICQMCPGGCGITVRLVNGRRAVAVTGNAAHALSRGGVCPLGASGLQYLYAPYRIAKPLKQKGARGDVKGFQEISWDEALKEVATKLTQLRAEGKSHTVACLTGQKRSTIAPLWRQFLTAYGSPNFYTMPDASDSARLAVALTTGTDADIGFRWHKASYVLSFGAPLLEGWGSPVYLQQIFSLWQTERLGVPKTLWVHVDARASLTASKAHRWIACQPGTEAALALGIAHVLVREKLYDAAFVADKVFGFEDWVDLSGAQRKGFKSLVLTQYGLDEVSKITGVAPQTIQELARQLAQQKYPLVVWGQDKGEKPNNLYHDLAFLALNALLGNLSPAGTLALVPHDPWTVFPEPVLDAEAYRGLGQPALGRPATVPRTKVPVNTVMLFLEAMAAGSEYPVELLFVHEANPVYSLQETSLVTQAFQKAGMVVSFSSYMDETSQWADLVLPNHNALERLDDVIGLPGAPVATYALASPILKPHHDTRSTGDVVLSLAAALGGGVAQSLPWKSYEEVLKRRVSVIAETRSGLVAAAGSFDPARVSADRGLAPNYKDATDLWNKLKAGACWVDAAPTPLSFATPSQRYELACQGLMSSVSPSASDELFLPRFHPLKPSGDESEYPLLLTTYATLMLSEGYVPNAPFMNKLLPDDLLRAQDVFVDIHPETARSLGLTDKGSALLKTPRGEARVRVRITTGVRPGVVAVPQGFGHTAYDAYVQNKGFNANSLVEVQLDPVTGLGTVWATRAQLRRA</sequence>
<dbReference type="Pfam" id="PF00384">
    <property type="entry name" value="Molybdopterin"/>
    <property type="match status" value="1"/>
</dbReference>
<keyword evidence="6" id="KW-0560">Oxidoreductase</keyword>
<evidence type="ECO:0000313" key="11">
    <source>
        <dbReference type="Proteomes" id="UP000276223"/>
    </source>
</evidence>
<dbReference type="InterPro" id="IPR009010">
    <property type="entry name" value="Asp_de-COase-like_dom_sf"/>
</dbReference>
<dbReference type="GO" id="GO:0051539">
    <property type="term" value="F:4 iron, 4 sulfur cluster binding"/>
    <property type="evidence" value="ECO:0007669"/>
    <property type="project" value="UniProtKB-KW"/>
</dbReference>
<evidence type="ECO:0000256" key="8">
    <source>
        <dbReference type="ARBA" id="ARBA00023014"/>
    </source>
</evidence>
<keyword evidence="5" id="KW-0732">Signal</keyword>
<evidence type="ECO:0000256" key="1">
    <source>
        <dbReference type="ARBA" id="ARBA00010312"/>
    </source>
</evidence>
<dbReference type="PANTHER" id="PTHR43742:SF9">
    <property type="entry name" value="TETRATHIONATE REDUCTASE SUBUNIT A"/>
    <property type="match status" value="1"/>
</dbReference>
<evidence type="ECO:0000256" key="6">
    <source>
        <dbReference type="ARBA" id="ARBA00023002"/>
    </source>
</evidence>
<dbReference type="InterPro" id="IPR006656">
    <property type="entry name" value="Mopterin_OxRdtase"/>
</dbReference>
<dbReference type="SUPFAM" id="SSF50692">
    <property type="entry name" value="ADC-like"/>
    <property type="match status" value="1"/>
</dbReference>
<dbReference type="Gene3D" id="3.30.2070.10">
    <property type="entry name" value="Formate dehydrogenase/DMSO reductase"/>
    <property type="match status" value="1"/>
</dbReference>
<keyword evidence="8" id="KW-0411">Iron-sulfur</keyword>
<keyword evidence="7" id="KW-0408">Iron</keyword>
<dbReference type="PROSITE" id="PS51669">
    <property type="entry name" value="4FE4S_MOW_BIS_MGD"/>
    <property type="match status" value="1"/>
</dbReference>
<dbReference type="Gene3D" id="2.40.40.20">
    <property type="match status" value="1"/>
</dbReference>
<evidence type="ECO:0000259" key="9">
    <source>
        <dbReference type="PROSITE" id="PS51669"/>
    </source>
</evidence>
<dbReference type="GO" id="GO:0046872">
    <property type="term" value="F:metal ion binding"/>
    <property type="evidence" value="ECO:0007669"/>
    <property type="project" value="UniProtKB-KW"/>
</dbReference>
<dbReference type="Pfam" id="PF01568">
    <property type="entry name" value="Molydop_binding"/>
    <property type="match status" value="1"/>
</dbReference>
<dbReference type="SMART" id="SM00926">
    <property type="entry name" value="Molybdop_Fe4S4"/>
    <property type="match status" value="1"/>
</dbReference>
<dbReference type="InterPro" id="IPR050612">
    <property type="entry name" value="Prok_Mopterin_Oxidored"/>
</dbReference>
<dbReference type="EMBL" id="RJVA01000015">
    <property type="protein sequence ID" value="ROQ90252.1"/>
    <property type="molecule type" value="Genomic_DNA"/>
</dbReference>
<keyword evidence="4" id="KW-0479">Metal-binding</keyword>
<comment type="caution">
    <text evidence="10">The sequence shown here is derived from an EMBL/GenBank/DDBJ whole genome shotgun (WGS) entry which is preliminary data.</text>
</comment>
<dbReference type="Gene3D" id="3.40.228.10">
    <property type="entry name" value="Dimethylsulfoxide Reductase, domain 2"/>
    <property type="match status" value="1"/>
</dbReference>
<dbReference type="GO" id="GO:0016491">
    <property type="term" value="F:oxidoreductase activity"/>
    <property type="evidence" value="ECO:0007669"/>
    <property type="project" value="UniProtKB-KW"/>
</dbReference>
<dbReference type="RefSeq" id="WP_123291317.1">
    <property type="nucleotide sequence ID" value="NZ_RJVA01000015.1"/>
</dbReference>
<comment type="similarity">
    <text evidence="1">Belongs to the prokaryotic molybdopterin-containing oxidoreductase family.</text>
</comment>
<organism evidence="10 11">
    <name type="scientific">Desulfosoma caldarium</name>
    <dbReference type="NCBI Taxonomy" id="610254"/>
    <lineage>
        <taxon>Bacteria</taxon>
        <taxon>Pseudomonadati</taxon>
        <taxon>Thermodesulfobacteriota</taxon>
        <taxon>Syntrophobacteria</taxon>
        <taxon>Syntrophobacterales</taxon>
        <taxon>Syntrophobacteraceae</taxon>
        <taxon>Desulfosoma</taxon>
    </lineage>
</organism>
<dbReference type="Gene3D" id="2.20.25.90">
    <property type="entry name" value="ADC-like domains"/>
    <property type="match status" value="1"/>
</dbReference>